<gene>
    <name evidence="1" type="ORF">KME32_34080</name>
</gene>
<sequence length="132" mass="15599">MIGVAMSHEDLPAILNRITQESFSDGLKMDNLLTRKEWANILGIHRYTLGRWEKDIIEEVNPIKSAYFGNERRMRSPYLDAYQRFIIALIFVAKGGLDRKNKPHKIAINFLKMNFSTLKREHFEQWRQAYVN</sequence>
<evidence type="ECO:0000313" key="2">
    <source>
        <dbReference type="Proteomes" id="UP000715781"/>
    </source>
</evidence>
<evidence type="ECO:0000313" key="1">
    <source>
        <dbReference type="EMBL" id="MBW4566021.1"/>
    </source>
</evidence>
<dbReference type="AlphaFoldDB" id="A0A951Q611"/>
<dbReference type="EMBL" id="JAHHHN010000056">
    <property type="protein sequence ID" value="MBW4566021.1"/>
    <property type="molecule type" value="Genomic_DNA"/>
</dbReference>
<protein>
    <submittedName>
        <fullName evidence="1">Uncharacterized protein</fullName>
    </submittedName>
</protein>
<comment type="caution">
    <text evidence="1">The sequence shown here is derived from an EMBL/GenBank/DDBJ whole genome shotgun (WGS) entry which is preliminary data.</text>
</comment>
<accession>A0A951Q611</accession>
<dbReference type="Proteomes" id="UP000715781">
    <property type="component" value="Unassembled WGS sequence"/>
</dbReference>
<organism evidence="1 2">
    <name type="scientific">Mojavia pulchra JT2-VF2</name>
    <dbReference type="NCBI Taxonomy" id="287848"/>
    <lineage>
        <taxon>Bacteria</taxon>
        <taxon>Bacillati</taxon>
        <taxon>Cyanobacteriota</taxon>
        <taxon>Cyanophyceae</taxon>
        <taxon>Nostocales</taxon>
        <taxon>Nostocaceae</taxon>
    </lineage>
</organism>
<name>A0A951Q611_9NOST</name>
<reference evidence="1" key="2">
    <citation type="journal article" date="2022" name="Microbiol. Resour. Announc.">
        <title>Metagenome Sequencing to Explore Phylogenomics of Terrestrial Cyanobacteria.</title>
        <authorList>
            <person name="Ward R.D."/>
            <person name="Stajich J.E."/>
            <person name="Johansen J.R."/>
            <person name="Huntemann M."/>
            <person name="Clum A."/>
            <person name="Foster B."/>
            <person name="Foster B."/>
            <person name="Roux S."/>
            <person name="Palaniappan K."/>
            <person name="Varghese N."/>
            <person name="Mukherjee S."/>
            <person name="Reddy T.B.K."/>
            <person name="Daum C."/>
            <person name="Copeland A."/>
            <person name="Chen I.A."/>
            <person name="Ivanova N.N."/>
            <person name="Kyrpides N.C."/>
            <person name="Shapiro N."/>
            <person name="Eloe-Fadrosh E.A."/>
            <person name="Pietrasiak N."/>
        </authorList>
    </citation>
    <scope>NUCLEOTIDE SEQUENCE</scope>
    <source>
        <strain evidence="1">JT2-VF2</strain>
    </source>
</reference>
<reference evidence="1" key="1">
    <citation type="submission" date="2021-05" db="EMBL/GenBank/DDBJ databases">
        <authorList>
            <person name="Pietrasiak N."/>
            <person name="Ward R."/>
            <person name="Stajich J.E."/>
            <person name="Kurbessoian T."/>
        </authorList>
    </citation>
    <scope>NUCLEOTIDE SEQUENCE</scope>
    <source>
        <strain evidence="1">JT2-VF2</strain>
    </source>
</reference>
<proteinExistence type="predicted"/>